<proteinExistence type="predicted"/>
<evidence type="ECO:0000313" key="1">
    <source>
        <dbReference type="EMBL" id="GAY76904.1"/>
    </source>
</evidence>
<sequence>MCIFTVLLSTLQLLGSLGGGALDSQPFWFCQKIRYIFYFIRSD</sequence>
<organism evidence="1 2">
    <name type="scientific">Sporolactobacillus inulinus</name>
    <dbReference type="NCBI Taxonomy" id="2078"/>
    <lineage>
        <taxon>Bacteria</taxon>
        <taxon>Bacillati</taxon>
        <taxon>Bacillota</taxon>
        <taxon>Bacilli</taxon>
        <taxon>Bacillales</taxon>
        <taxon>Sporolactobacillaceae</taxon>
        <taxon>Sporolactobacillus</taxon>
    </lineage>
</organism>
<dbReference type="EMBL" id="BEXB01000018">
    <property type="protein sequence ID" value="GAY76904.1"/>
    <property type="molecule type" value="Genomic_DNA"/>
</dbReference>
<protein>
    <submittedName>
        <fullName evidence="1">Uncharacterized protein</fullName>
    </submittedName>
</protein>
<reference evidence="1 2" key="1">
    <citation type="submission" date="2017-11" db="EMBL/GenBank/DDBJ databases">
        <title>Draft Genome Sequence of Sporolactobacillus inulinus NBRC 111894 Isolated from Koso, a Japanese Sugar-Vegetable Fermented Beverage.</title>
        <authorList>
            <person name="Chiou T.Y."/>
            <person name="Oshima K."/>
            <person name="Suda W."/>
            <person name="Hattori M."/>
            <person name="Takahashi T."/>
        </authorList>
    </citation>
    <scope>NUCLEOTIDE SEQUENCE [LARGE SCALE GENOMIC DNA]</scope>
    <source>
        <strain evidence="1 2">NBRC111894</strain>
    </source>
</reference>
<dbReference type="Proteomes" id="UP000319716">
    <property type="component" value="Unassembled WGS sequence"/>
</dbReference>
<accession>A0A4Y1ZCZ0</accession>
<evidence type="ECO:0000313" key="2">
    <source>
        <dbReference type="Proteomes" id="UP000319716"/>
    </source>
</evidence>
<dbReference type="AlphaFoldDB" id="A0A4Y1ZCZ0"/>
<comment type="caution">
    <text evidence="1">The sequence shown here is derived from an EMBL/GenBank/DDBJ whole genome shotgun (WGS) entry which is preliminary data.</text>
</comment>
<name>A0A4Y1ZCZ0_9BACL</name>
<gene>
    <name evidence="1" type="ORF">NBRC111894_2458</name>
</gene>